<dbReference type="Proteomes" id="UP000315389">
    <property type="component" value="Unassembled WGS sequence"/>
</dbReference>
<protein>
    <submittedName>
        <fullName evidence="2">Acyl-CoA carboxylase epsilon subunit-like protein</fullName>
    </submittedName>
</protein>
<accession>A0A542ZUN0</accession>
<gene>
    <name evidence="2" type="ORF">FB461_0558</name>
</gene>
<organism evidence="2 3">
    <name type="scientific">Rarobacter faecitabidus</name>
    <dbReference type="NCBI Taxonomy" id="13243"/>
    <lineage>
        <taxon>Bacteria</taxon>
        <taxon>Bacillati</taxon>
        <taxon>Actinomycetota</taxon>
        <taxon>Actinomycetes</taxon>
        <taxon>Micrococcales</taxon>
        <taxon>Rarobacteraceae</taxon>
        <taxon>Rarobacter</taxon>
    </lineage>
</organism>
<keyword evidence="3" id="KW-1185">Reference proteome</keyword>
<dbReference type="AlphaFoldDB" id="A0A542ZUN0"/>
<sequence length="80" mass="9006">MSEPAFNGLRIVRGEPTDVEIVALIAGLAAAVPAEEDDPLTRARERWRDPGRGLRMSPLGRQGGRGHDEWRWSLRAMQNW</sequence>
<dbReference type="OrthoDB" id="5149139at2"/>
<reference evidence="2 3" key="1">
    <citation type="submission" date="2019-06" db="EMBL/GenBank/DDBJ databases">
        <title>Sequencing the genomes of 1000 actinobacteria strains.</title>
        <authorList>
            <person name="Klenk H.-P."/>
        </authorList>
    </citation>
    <scope>NUCLEOTIDE SEQUENCE [LARGE SCALE GENOMIC DNA]</scope>
    <source>
        <strain evidence="2 3">DSM 4813</strain>
    </source>
</reference>
<comment type="caution">
    <text evidence="2">The sequence shown here is derived from an EMBL/GenBank/DDBJ whole genome shotgun (WGS) entry which is preliminary data.</text>
</comment>
<proteinExistence type="predicted"/>
<dbReference type="GO" id="GO:0003989">
    <property type="term" value="F:acetyl-CoA carboxylase activity"/>
    <property type="evidence" value="ECO:0007669"/>
    <property type="project" value="InterPro"/>
</dbReference>
<name>A0A542ZUN0_RARFA</name>
<feature type="compositionally biased region" description="Basic and acidic residues" evidence="1">
    <location>
        <begin position="39"/>
        <end position="52"/>
    </location>
</feature>
<dbReference type="Pfam" id="PF13822">
    <property type="entry name" value="ACC_epsilon"/>
    <property type="match status" value="1"/>
</dbReference>
<evidence type="ECO:0000313" key="2">
    <source>
        <dbReference type="EMBL" id="TQL64073.1"/>
    </source>
</evidence>
<feature type="region of interest" description="Disordered" evidence="1">
    <location>
        <begin position="35"/>
        <end position="67"/>
    </location>
</feature>
<dbReference type="RefSeq" id="WP_142118745.1">
    <property type="nucleotide sequence ID" value="NZ_BAAASV010000003.1"/>
</dbReference>
<evidence type="ECO:0000313" key="3">
    <source>
        <dbReference type="Proteomes" id="UP000315389"/>
    </source>
</evidence>
<dbReference type="EMBL" id="VFOS01000001">
    <property type="protein sequence ID" value="TQL64073.1"/>
    <property type="molecule type" value="Genomic_DNA"/>
</dbReference>
<dbReference type="InterPro" id="IPR032716">
    <property type="entry name" value="ACC_epsilon"/>
</dbReference>
<evidence type="ECO:0000256" key="1">
    <source>
        <dbReference type="SAM" id="MobiDB-lite"/>
    </source>
</evidence>
<dbReference type="GO" id="GO:0004658">
    <property type="term" value="F:propionyl-CoA carboxylase activity"/>
    <property type="evidence" value="ECO:0007669"/>
    <property type="project" value="InterPro"/>
</dbReference>